<dbReference type="InterPro" id="IPR050836">
    <property type="entry name" value="SDS22/Internalin_LRR"/>
</dbReference>
<comment type="caution">
    <text evidence="3">The sequence shown here is derived from an EMBL/GenBank/DDBJ whole genome shotgun (WGS) entry which is preliminary data.</text>
</comment>
<evidence type="ECO:0008006" key="5">
    <source>
        <dbReference type="Google" id="ProtNLM"/>
    </source>
</evidence>
<keyword evidence="1" id="KW-0433">Leucine-rich repeat</keyword>
<dbReference type="Pfam" id="PF13855">
    <property type="entry name" value="LRR_8"/>
    <property type="match status" value="1"/>
</dbReference>
<protein>
    <recommendedName>
        <fullName evidence="5">Internalin-A</fullName>
    </recommendedName>
</protein>
<evidence type="ECO:0000256" key="2">
    <source>
        <dbReference type="ARBA" id="ARBA00022737"/>
    </source>
</evidence>
<name>A0ABU0N3E6_9FIRM</name>
<dbReference type="PROSITE" id="PS51450">
    <property type="entry name" value="LRR"/>
    <property type="match status" value="3"/>
</dbReference>
<dbReference type="Proteomes" id="UP001232584">
    <property type="component" value="Unassembled WGS sequence"/>
</dbReference>
<gene>
    <name evidence="3" type="ORF">QOZ92_002801</name>
</gene>
<sequence length="364" mass="41451">MEKNTQHSYISNSLKLALARQFNLHISKVTKEFIKTLTEIDLSGNNIKDIRGIEFATNATYINLNKNNIHDASCLSKLNNLEELELNENKIEDISFIKNLKKLKRVGLESNNIKSIPVLSNAELRTINLDNNRISNLSEFNKSNFKNTTVLATDQCIILDPIEIDSEKSVFFSSNITWNKDTIVFLDNIQVSGEYDSMYTNERPSMLYSISEVVINNLKSNCILKSDFYKEDTTNVTKILSGTLIQPIYLKLKYSQEDTSNTDFNTSKVYGCIKSEEELINLKGNEISPFIDKIVTLINEYGNKVYSTVDINGEYSFDNVQVGKYTILFPVLSDYIYTSPSVFVLNINNKGSFIINSSAKYMKH</sequence>
<dbReference type="PANTHER" id="PTHR46652:SF3">
    <property type="entry name" value="LEUCINE-RICH REPEAT-CONTAINING PROTEIN 9"/>
    <property type="match status" value="1"/>
</dbReference>
<dbReference type="PANTHER" id="PTHR46652">
    <property type="entry name" value="LEUCINE-RICH REPEAT AND IQ DOMAIN-CONTAINING PROTEIN 1-RELATED"/>
    <property type="match status" value="1"/>
</dbReference>
<evidence type="ECO:0000313" key="3">
    <source>
        <dbReference type="EMBL" id="MDQ0557666.1"/>
    </source>
</evidence>
<accession>A0ABU0N3E6</accession>
<reference evidence="3 4" key="1">
    <citation type="submission" date="2023-07" db="EMBL/GenBank/DDBJ databases">
        <title>Genomic Encyclopedia of Type Strains, Phase IV (KMG-IV): sequencing the most valuable type-strain genomes for metagenomic binning, comparative biology and taxonomic classification.</title>
        <authorList>
            <person name="Goeker M."/>
        </authorList>
    </citation>
    <scope>NUCLEOTIDE SEQUENCE [LARGE SCALE GENOMIC DNA]</scope>
    <source>
        <strain evidence="3 4">DSM 15049</strain>
    </source>
</reference>
<keyword evidence="2" id="KW-0677">Repeat</keyword>
<dbReference type="EMBL" id="JAUSWG010000013">
    <property type="protein sequence ID" value="MDQ0557666.1"/>
    <property type="molecule type" value="Genomic_DNA"/>
</dbReference>
<dbReference type="Gene3D" id="3.80.10.10">
    <property type="entry name" value="Ribonuclease Inhibitor"/>
    <property type="match status" value="1"/>
</dbReference>
<dbReference type="RefSeq" id="WP_307509009.1">
    <property type="nucleotide sequence ID" value="NZ_BAAACE010000028.1"/>
</dbReference>
<proteinExistence type="predicted"/>
<organism evidence="3 4">
    <name type="scientific">Paraclostridium ghonii</name>
    <dbReference type="NCBI Taxonomy" id="29358"/>
    <lineage>
        <taxon>Bacteria</taxon>
        <taxon>Bacillati</taxon>
        <taxon>Bacillota</taxon>
        <taxon>Clostridia</taxon>
        <taxon>Peptostreptococcales</taxon>
        <taxon>Peptostreptococcaceae</taxon>
        <taxon>Paraclostridium</taxon>
    </lineage>
</organism>
<dbReference type="Gene3D" id="2.60.40.10">
    <property type="entry name" value="Immunoglobulins"/>
    <property type="match status" value="1"/>
</dbReference>
<evidence type="ECO:0000313" key="4">
    <source>
        <dbReference type="Proteomes" id="UP001232584"/>
    </source>
</evidence>
<evidence type="ECO:0000256" key="1">
    <source>
        <dbReference type="ARBA" id="ARBA00022614"/>
    </source>
</evidence>
<dbReference type="InterPro" id="IPR013783">
    <property type="entry name" value="Ig-like_fold"/>
</dbReference>
<dbReference type="InterPro" id="IPR032675">
    <property type="entry name" value="LRR_dom_sf"/>
</dbReference>
<keyword evidence="4" id="KW-1185">Reference proteome</keyword>
<dbReference type="SUPFAM" id="SSF52075">
    <property type="entry name" value="Outer arm dynein light chain 1"/>
    <property type="match status" value="1"/>
</dbReference>
<dbReference type="InterPro" id="IPR001611">
    <property type="entry name" value="Leu-rich_rpt"/>
</dbReference>
<dbReference type="SUPFAM" id="SSF117074">
    <property type="entry name" value="Hypothetical protein PA1324"/>
    <property type="match status" value="1"/>
</dbReference>